<sequence length="130" mass="14701">MYILIILTVAVLDGIWLTLNSHMYQRMYSNVQKAPFIVDWKAAIFAYLAIFIMIAFYAVPGVENAGGSFFDAIRVAGLLGLLTYAVYNFTNLAVLRDYSWKVAILDTLWGGVLFTLTSFIVVKLKKYIQI</sequence>
<feature type="transmembrane region" description="Helical" evidence="1">
    <location>
        <begin position="44"/>
        <end position="62"/>
    </location>
</feature>
<evidence type="ECO:0000313" key="2">
    <source>
        <dbReference type="EMBL" id="QHS90867.1"/>
    </source>
</evidence>
<protein>
    <recommendedName>
        <fullName evidence="3">DUF2177 family protein</fullName>
    </recommendedName>
</protein>
<keyword evidence="1" id="KW-1133">Transmembrane helix</keyword>
<name>A0A6C0BEZ1_9ZZZZ</name>
<dbReference type="EMBL" id="MN739151">
    <property type="protein sequence ID" value="QHS90867.1"/>
    <property type="molecule type" value="Genomic_DNA"/>
</dbReference>
<dbReference type="Pfam" id="PF09945">
    <property type="entry name" value="DUF2177"/>
    <property type="match status" value="1"/>
</dbReference>
<evidence type="ECO:0008006" key="3">
    <source>
        <dbReference type="Google" id="ProtNLM"/>
    </source>
</evidence>
<proteinExistence type="predicted"/>
<feature type="transmembrane region" description="Helical" evidence="1">
    <location>
        <begin position="107"/>
        <end position="124"/>
    </location>
</feature>
<organism evidence="2">
    <name type="scientific">viral metagenome</name>
    <dbReference type="NCBI Taxonomy" id="1070528"/>
    <lineage>
        <taxon>unclassified sequences</taxon>
        <taxon>metagenomes</taxon>
        <taxon>organismal metagenomes</taxon>
    </lineage>
</organism>
<dbReference type="InterPro" id="IPR018687">
    <property type="entry name" value="DUF2177_membr"/>
</dbReference>
<evidence type="ECO:0000256" key="1">
    <source>
        <dbReference type="SAM" id="Phobius"/>
    </source>
</evidence>
<dbReference type="AlphaFoldDB" id="A0A6C0BEZ1"/>
<feature type="transmembrane region" description="Helical" evidence="1">
    <location>
        <begin position="69"/>
        <end position="87"/>
    </location>
</feature>
<keyword evidence="1" id="KW-0472">Membrane</keyword>
<keyword evidence="1" id="KW-0812">Transmembrane</keyword>
<reference evidence="2" key="1">
    <citation type="journal article" date="2020" name="Nature">
        <title>Giant virus diversity and host interactions through global metagenomics.</title>
        <authorList>
            <person name="Schulz F."/>
            <person name="Roux S."/>
            <person name="Paez-Espino D."/>
            <person name="Jungbluth S."/>
            <person name="Walsh D.A."/>
            <person name="Denef V.J."/>
            <person name="McMahon K.D."/>
            <person name="Konstantinidis K.T."/>
            <person name="Eloe-Fadrosh E.A."/>
            <person name="Kyrpides N.C."/>
            <person name="Woyke T."/>
        </authorList>
    </citation>
    <scope>NUCLEOTIDE SEQUENCE</scope>
    <source>
        <strain evidence="2">GVMAG-M-3300010354-11</strain>
    </source>
</reference>
<accession>A0A6C0BEZ1</accession>